<feature type="active site" description="Proton acceptor" evidence="12 13">
    <location>
        <position position="345"/>
    </location>
</feature>
<evidence type="ECO:0000256" key="4">
    <source>
        <dbReference type="ARBA" id="ARBA00017068"/>
    </source>
</evidence>
<dbReference type="OrthoDB" id="9804716at2"/>
<comment type="function">
    <text evidence="11 12">Catalyzes the reversible conversion of 2-phosphoglycerate (2-PG) into phosphoenolpyruvate (PEP). It is essential for the degradation of carbohydrates via glycolysis.</text>
</comment>
<dbReference type="Pfam" id="PF03952">
    <property type="entry name" value="Enolase_N"/>
    <property type="match status" value="1"/>
</dbReference>
<feature type="binding site" evidence="12">
    <location>
        <position position="374"/>
    </location>
    <ligand>
        <name>(2R)-2-phosphoglycerate</name>
        <dbReference type="ChEBI" id="CHEBI:58289"/>
    </ligand>
</feature>
<dbReference type="CDD" id="cd03313">
    <property type="entry name" value="enolase"/>
    <property type="match status" value="1"/>
</dbReference>
<keyword evidence="10 12" id="KW-0456">Lyase</keyword>
<evidence type="ECO:0000256" key="11">
    <source>
        <dbReference type="ARBA" id="ARBA00045763"/>
    </source>
</evidence>
<comment type="subcellular location">
    <subcellularLocation>
        <location evidence="12">Cytoplasm</location>
    </subcellularLocation>
    <subcellularLocation>
        <location evidence="12">Secreted</location>
    </subcellularLocation>
    <subcellularLocation>
        <location evidence="12">Cell surface</location>
    </subcellularLocation>
    <text evidence="12">Fractions of enolase are present in both the cytoplasm and on the cell surface.</text>
</comment>
<dbReference type="AlphaFoldDB" id="A0A0L8V3J7"/>
<comment type="similarity">
    <text evidence="2 12">Belongs to the enolase family.</text>
</comment>
<feature type="binding site" evidence="12">
    <location>
        <position position="162"/>
    </location>
    <ligand>
        <name>(2R)-2-phosphoglycerate</name>
        <dbReference type="ChEBI" id="CHEBI:58289"/>
    </ligand>
</feature>
<feature type="binding site" evidence="12">
    <location>
        <position position="375"/>
    </location>
    <ligand>
        <name>(2R)-2-phosphoglycerate</name>
        <dbReference type="ChEBI" id="CHEBI:58289"/>
    </ligand>
</feature>
<dbReference type="UniPathway" id="UPA00109">
    <property type="reaction ID" value="UER00187"/>
</dbReference>
<feature type="binding site" evidence="12 15">
    <location>
        <position position="246"/>
    </location>
    <ligand>
        <name>Mg(2+)</name>
        <dbReference type="ChEBI" id="CHEBI:18420"/>
    </ligand>
</feature>
<dbReference type="GO" id="GO:0006096">
    <property type="term" value="P:glycolytic process"/>
    <property type="evidence" value="ECO:0007669"/>
    <property type="project" value="UniProtKB-UniRule"/>
</dbReference>
<feature type="binding site" evidence="12">
    <location>
        <position position="345"/>
    </location>
    <ligand>
        <name>(2R)-2-phosphoglycerate</name>
        <dbReference type="ChEBI" id="CHEBI:58289"/>
    </ligand>
</feature>
<dbReference type="PANTHER" id="PTHR11902">
    <property type="entry name" value="ENOLASE"/>
    <property type="match status" value="1"/>
</dbReference>
<feature type="domain" description="Enolase C-terminal TIM barrel" evidence="16">
    <location>
        <begin position="138"/>
        <end position="433"/>
    </location>
</feature>
<feature type="binding site" evidence="12">
    <location>
        <position position="396"/>
    </location>
    <ligand>
        <name>(2R)-2-phosphoglycerate</name>
        <dbReference type="ChEBI" id="CHEBI:58289"/>
    </ligand>
</feature>
<feature type="binding site" evidence="14">
    <location>
        <position position="163"/>
    </location>
    <ligand>
        <name>substrate</name>
    </ligand>
</feature>
<dbReference type="SFLD" id="SFLDF00002">
    <property type="entry name" value="enolase"/>
    <property type="match status" value="1"/>
</dbReference>
<evidence type="ECO:0000256" key="12">
    <source>
        <dbReference type="HAMAP-Rule" id="MF_00318"/>
    </source>
</evidence>
<comment type="cofactor">
    <cofactor evidence="15">
        <name>Mg(2+)</name>
        <dbReference type="ChEBI" id="CHEBI:18420"/>
    </cofactor>
    <text evidence="15">Mg(2+) is required for catalysis and for stabilizing the dimer.</text>
</comment>
<evidence type="ECO:0000256" key="15">
    <source>
        <dbReference type="PIRSR" id="PIRSR001400-3"/>
    </source>
</evidence>
<dbReference type="InterPro" id="IPR000941">
    <property type="entry name" value="Enolase"/>
</dbReference>
<keyword evidence="7 12" id="KW-0479">Metal-binding</keyword>
<dbReference type="InterPro" id="IPR029017">
    <property type="entry name" value="Enolase-like_N"/>
</dbReference>
<keyword evidence="6 12" id="KW-0964">Secreted</keyword>
<dbReference type="InterPro" id="IPR020811">
    <property type="entry name" value="Enolase_N"/>
</dbReference>
<keyword evidence="5 12" id="KW-0963">Cytoplasm</keyword>
<dbReference type="PIRSF" id="PIRSF001400">
    <property type="entry name" value="Enolase"/>
    <property type="match status" value="1"/>
</dbReference>
<feature type="binding site" evidence="14">
    <location>
        <position position="396"/>
    </location>
    <ligand>
        <name>substrate</name>
    </ligand>
</feature>
<evidence type="ECO:0000256" key="14">
    <source>
        <dbReference type="PIRSR" id="PIRSR001400-2"/>
    </source>
</evidence>
<evidence type="ECO:0000256" key="10">
    <source>
        <dbReference type="ARBA" id="ARBA00023239"/>
    </source>
</evidence>
<dbReference type="GO" id="GO:0000287">
    <property type="term" value="F:magnesium ion binding"/>
    <property type="evidence" value="ECO:0007669"/>
    <property type="project" value="UniProtKB-UniRule"/>
</dbReference>
<evidence type="ECO:0000313" key="18">
    <source>
        <dbReference type="EMBL" id="KOH43001.1"/>
    </source>
</evidence>
<dbReference type="HAMAP" id="MF_00318">
    <property type="entry name" value="Enolase"/>
    <property type="match status" value="1"/>
</dbReference>
<reference evidence="19" key="1">
    <citation type="submission" date="2015-07" db="EMBL/GenBank/DDBJ databases">
        <title>Genome sequencing of Sunxiuqinia dokdonensis strain SK.</title>
        <authorList>
            <person name="Ahn S."/>
            <person name="Kim B.-C."/>
        </authorList>
    </citation>
    <scope>NUCLEOTIDE SEQUENCE [LARGE SCALE GENOMIC DNA]</scope>
    <source>
        <strain evidence="19">SK</strain>
    </source>
</reference>
<dbReference type="EC" id="4.2.1.11" evidence="3 12"/>
<dbReference type="Gene3D" id="3.30.390.10">
    <property type="entry name" value="Enolase-like, N-terminal domain"/>
    <property type="match status" value="1"/>
</dbReference>
<dbReference type="PROSITE" id="PS00164">
    <property type="entry name" value="ENOLASE"/>
    <property type="match status" value="1"/>
</dbReference>
<dbReference type="GO" id="GO:0004634">
    <property type="term" value="F:phosphopyruvate hydratase activity"/>
    <property type="evidence" value="ECO:0007669"/>
    <property type="project" value="UniProtKB-UniRule"/>
</dbReference>
<accession>A0A0L8V3J7</accession>
<dbReference type="GO" id="GO:0009986">
    <property type="term" value="C:cell surface"/>
    <property type="evidence" value="ECO:0007669"/>
    <property type="project" value="UniProtKB-SubCell"/>
</dbReference>
<protein>
    <recommendedName>
        <fullName evidence="4 12">Enolase</fullName>
        <ecNumber evidence="3 12">4.2.1.11</ecNumber>
    </recommendedName>
    <alternativeName>
        <fullName evidence="12">2-phospho-D-glycerate hydro-lyase</fullName>
    </alternativeName>
    <alternativeName>
        <fullName evidence="12">2-phosphoglycerate dehydratase</fullName>
    </alternativeName>
</protein>
<evidence type="ECO:0000256" key="7">
    <source>
        <dbReference type="ARBA" id="ARBA00022723"/>
    </source>
</evidence>
<evidence type="ECO:0000256" key="1">
    <source>
        <dbReference type="ARBA" id="ARBA00005031"/>
    </source>
</evidence>
<feature type="active site" description="Proton donor" evidence="12 13">
    <location>
        <position position="204"/>
    </location>
</feature>
<feature type="binding site" evidence="14">
    <location>
        <begin position="372"/>
        <end position="375"/>
    </location>
    <ligand>
        <name>substrate</name>
    </ligand>
</feature>
<dbReference type="SUPFAM" id="SSF54826">
    <property type="entry name" value="Enolase N-terminal domain-like"/>
    <property type="match status" value="1"/>
</dbReference>
<dbReference type="SMART" id="SM01193">
    <property type="entry name" value="Enolase_N"/>
    <property type="match status" value="1"/>
</dbReference>
<name>A0A0L8V3J7_9BACT</name>
<dbReference type="GO" id="GO:0005576">
    <property type="term" value="C:extracellular region"/>
    <property type="evidence" value="ECO:0007669"/>
    <property type="project" value="UniProtKB-SubCell"/>
</dbReference>
<keyword evidence="9 12" id="KW-0324">Glycolysis</keyword>
<organism evidence="18 19">
    <name type="scientific">Sunxiuqinia dokdonensis</name>
    <dbReference type="NCBI Taxonomy" id="1409788"/>
    <lineage>
        <taxon>Bacteria</taxon>
        <taxon>Pseudomonadati</taxon>
        <taxon>Bacteroidota</taxon>
        <taxon>Bacteroidia</taxon>
        <taxon>Marinilabiliales</taxon>
        <taxon>Prolixibacteraceae</taxon>
        <taxon>Sunxiuqinia</taxon>
    </lineage>
</organism>
<dbReference type="SFLD" id="SFLDS00001">
    <property type="entry name" value="Enolase"/>
    <property type="match status" value="1"/>
</dbReference>
<evidence type="ECO:0000313" key="19">
    <source>
        <dbReference type="Proteomes" id="UP000036958"/>
    </source>
</evidence>
<dbReference type="InterPro" id="IPR020810">
    <property type="entry name" value="Enolase_C"/>
</dbReference>
<dbReference type="SMART" id="SM01192">
    <property type="entry name" value="Enolase_C"/>
    <property type="match status" value="1"/>
</dbReference>
<sequence>MLINNVVGREILDSRGNPTVEVEITLECGAIGLAAVPSGASTGENEALELRDGDKGRYLGKGVLKAVENVNNAIAKEIIGMDASDQVGIDRKLLELDGTKTKSKLGANAMLGVSLAVAKAAANALDLPLYRYIGGANAKTLPVPMMNIINGGSHSDAPIAFQEFMIRPIGAPSFREGLRMGAEVFHSLKKVLSKRNLSTAVGDEGGFAPALDGTEDALNSIIEAIKNAGYKPGRAEDGGDVSIALDCAASEFYSDGVYDYSKFEGANGAKRNSEEQAAYLAELVAKFPIDSIEDGMDEGDWDGWVKLNASIGDKCQLVGDDLFVTNVEYLKKGIELGAANSILIKVNQIGTLTETLDAIEMAHRAGYTSVTSHRSGETEDSTIADIAVATNSGQIKTGSLSRSDRMAKYNQLLRIEEQLGASAIYGYKKVYKK</sequence>
<dbReference type="InterPro" id="IPR036849">
    <property type="entry name" value="Enolase-like_C_sf"/>
</dbReference>
<evidence type="ECO:0000256" key="2">
    <source>
        <dbReference type="ARBA" id="ARBA00009604"/>
    </source>
</evidence>
<evidence type="ECO:0000256" key="3">
    <source>
        <dbReference type="ARBA" id="ARBA00012058"/>
    </source>
</evidence>
<dbReference type="NCBIfam" id="TIGR01060">
    <property type="entry name" value="eno"/>
    <property type="match status" value="1"/>
</dbReference>
<feature type="binding site" evidence="14">
    <location>
        <position position="293"/>
    </location>
    <ligand>
        <name>substrate</name>
    </ligand>
</feature>
<dbReference type="InterPro" id="IPR020809">
    <property type="entry name" value="Enolase_CS"/>
</dbReference>
<dbReference type="PRINTS" id="PR00148">
    <property type="entry name" value="ENOLASE"/>
</dbReference>
<dbReference type="Gene3D" id="3.20.20.120">
    <property type="entry name" value="Enolase-like C-terminal domain"/>
    <property type="match status" value="1"/>
</dbReference>
<comment type="catalytic activity">
    <reaction evidence="12">
        <text>(2R)-2-phosphoglycerate = phosphoenolpyruvate + H2O</text>
        <dbReference type="Rhea" id="RHEA:10164"/>
        <dbReference type="ChEBI" id="CHEBI:15377"/>
        <dbReference type="ChEBI" id="CHEBI:58289"/>
        <dbReference type="ChEBI" id="CHEBI:58702"/>
        <dbReference type="EC" id="4.2.1.11"/>
    </reaction>
</comment>
<dbReference type="Pfam" id="PF00113">
    <property type="entry name" value="Enolase_C"/>
    <property type="match status" value="1"/>
</dbReference>
<comment type="caution">
    <text evidence="18">The sequence shown here is derived from an EMBL/GenBank/DDBJ whole genome shotgun (WGS) entry which is preliminary data.</text>
</comment>
<evidence type="ECO:0000256" key="6">
    <source>
        <dbReference type="ARBA" id="ARBA00022525"/>
    </source>
</evidence>
<feature type="binding site" evidence="14">
    <location>
        <position position="154"/>
    </location>
    <ligand>
        <name>substrate</name>
    </ligand>
</feature>
<feature type="binding site" evidence="12 15">
    <location>
        <position position="320"/>
    </location>
    <ligand>
        <name>Mg(2+)</name>
        <dbReference type="ChEBI" id="CHEBI:18420"/>
    </ligand>
</feature>
<dbReference type="PATRIC" id="fig|1409788.3.peg.4306"/>
<feature type="domain" description="Enolase N-terminal" evidence="17">
    <location>
        <begin position="3"/>
        <end position="133"/>
    </location>
</feature>
<comment type="cofactor">
    <cofactor evidence="12">
        <name>Mg(2+)</name>
        <dbReference type="ChEBI" id="CHEBI:18420"/>
    </cofactor>
    <text evidence="12">Binds a second Mg(2+) ion via substrate during catalysis.</text>
</comment>
<dbReference type="PANTHER" id="PTHR11902:SF1">
    <property type="entry name" value="ENOLASE"/>
    <property type="match status" value="1"/>
</dbReference>
<evidence type="ECO:0000256" key="9">
    <source>
        <dbReference type="ARBA" id="ARBA00023152"/>
    </source>
</evidence>
<feature type="binding site" evidence="12 15">
    <location>
        <position position="293"/>
    </location>
    <ligand>
        <name>Mg(2+)</name>
        <dbReference type="ChEBI" id="CHEBI:18420"/>
    </ligand>
</feature>
<dbReference type="STRING" id="1409788.NC99_42170"/>
<evidence type="ECO:0000256" key="8">
    <source>
        <dbReference type="ARBA" id="ARBA00022842"/>
    </source>
</evidence>
<evidence type="ECO:0000256" key="5">
    <source>
        <dbReference type="ARBA" id="ARBA00022490"/>
    </source>
</evidence>
<gene>
    <name evidence="12" type="primary">eno</name>
    <name evidence="18" type="ORF">NC99_42170</name>
</gene>
<dbReference type="SFLD" id="SFLDG00178">
    <property type="entry name" value="enolase"/>
    <property type="match status" value="1"/>
</dbReference>
<evidence type="ECO:0000256" key="13">
    <source>
        <dbReference type="PIRSR" id="PIRSR001400-1"/>
    </source>
</evidence>
<dbReference type="FunFam" id="3.30.390.10:FF:000001">
    <property type="entry name" value="Enolase"/>
    <property type="match status" value="1"/>
</dbReference>
<dbReference type="GO" id="GO:0000015">
    <property type="term" value="C:phosphopyruvate hydratase complex"/>
    <property type="evidence" value="ECO:0007669"/>
    <property type="project" value="InterPro"/>
</dbReference>
<dbReference type="SUPFAM" id="SSF51604">
    <property type="entry name" value="Enolase C-terminal domain-like"/>
    <property type="match status" value="1"/>
</dbReference>
<proteinExistence type="inferred from homology"/>
<feature type="binding site" evidence="14">
    <location>
        <position position="320"/>
    </location>
    <ligand>
        <name>substrate</name>
    </ligand>
</feature>
<comment type="pathway">
    <text evidence="1 12">Carbohydrate degradation; glycolysis; pyruvate from D-glyceraldehyde 3-phosphate: step 4/5.</text>
</comment>
<evidence type="ECO:0000259" key="17">
    <source>
        <dbReference type="SMART" id="SM01193"/>
    </source>
</evidence>
<dbReference type="Proteomes" id="UP000036958">
    <property type="component" value="Unassembled WGS sequence"/>
</dbReference>
<dbReference type="EMBL" id="LGIA01000205">
    <property type="protein sequence ID" value="KOH43001.1"/>
    <property type="molecule type" value="Genomic_DNA"/>
</dbReference>
<keyword evidence="8 12" id="KW-0460">Magnesium</keyword>
<keyword evidence="19" id="KW-1185">Reference proteome</keyword>
<evidence type="ECO:0000259" key="16">
    <source>
        <dbReference type="SMART" id="SM01192"/>
    </source>
</evidence>
<dbReference type="FunFam" id="3.20.20.120:FF:000001">
    <property type="entry name" value="Enolase"/>
    <property type="match status" value="1"/>
</dbReference>